<reference evidence="13" key="1">
    <citation type="journal article" date="2021" name="Front. Microbiol.">
        <title>Comprehensive Comparative Genomics and Phenotyping of Methylobacterium Species.</title>
        <authorList>
            <person name="Alessa O."/>
            <person name="Ogura Y."/>
            <person name="Fujitani Y."/>
            <person name="Takami H."/>
            <person name="Hayashi T."/>
            <person name="Sahin N."/>
            <person name="Tani A."/>
        </authorList>
    </citation>
    <scope>NUCLEOTIDE SEQUENCE</scope>
    <source>
        <strain evidence="13">NBRC 15686</strain>
    </source>
</reference>
<dbReference type="EMBL" id="BPRC01000009">
    <property type="protein sequence ID" value="GJE65727.1"/>
    <property type="molecule type" value="Genomic_DNA"/>
</dbReference>
<protein>
    <recommendedName>
        <fullName evidence="9">Fructose-1,6-bisphosphatase class 1</fullName>
        <shortName evidence="9">FBPase class 1</shortName>
        <ecNumber evidence="9">3.1.3.11</ecNumber>
    </recommendedName>
    <alternativeName>
        <fullName evidence="9">D-fructose-1,6-bisphosphate 1-phosphohydrolase class 1</fullName>
    </alternativeName>
</protein>
<evidence type="ECO:0000256" key="1">
    <source>
        <dbReference type="ARBA" id="ARBA00001273"/>
    </source>
</evidence>
<evidence type="ECO:0000313" key="14">
    <source>
        <dbReference type="Proteomes" id="UP001055039"/>
    </source>
</evidence>
<dbReference type="PROSITE" id="PS00124">
    <property type="entry name" value="FBPASE"/>
    <property type="match status" value="1"/>
</dbReference>
<keyword evidence="7 9" id="KW-0460">Magnesium</keyword>
<gene>
    <name evidence="9 13" type="primary">fbp</name>
    <name evidence="13" type="ORF">LNAOJCKE_2938</name>
</gene>
<keyword evidence="8 9" id="KW-0119">Carbohydrate metabolism</keyword>
<name>A0ABQ4UFZ3_9HYPH</name>
<feature type="binding site" evidence="9">
    <location>
        <position position="115"/>
    </location>
    <ligand>
        <name>Mg(2+)</name>
        <dbReference type="ChEBI" id="CHEBI:18420"/>
        <label>1</label>
    </ligand>
</feature>
<dbReference type="Gene3D" id="3.40.190.80">
    <property type="match status" value="1"/>
</dbReference>
<dbReference type="NCBIfam" id="NF006779">
    <property type="entry name" value="PRK09293.1-3"/>
    <property type="match status" value="1"/>
</dbReference>
<accession>A0ABQ4UFZ3</accession>
<dbReference type="SUPFAM" id="SSF56655">
    <property type="entry name" value="Carbohydrate phosphatase"/>
    <property type="match status" value="1"/>
</dbReference>
<comment type="caution">
    <text evidence="9">Lacks conserved residue(s) required for the propagation of feature annotation.</text>
</comment>
<keyword evidence="4 9" id="KW-0963">Cytoplasm</keyword>
<dbReference type="InterPro" id="IPR000146">
    <property type="entry name" value="FBPase_class-1"/>
</dbReference>
<feature type="binding site" evidence="9">
    <location>
        <position position="136"/>
    </location>
    <ligand>
        <name>Mg(2+)</name>
        <dbReference type="ChEBI" id="CHEBI:18420"/>
        <label>1</label>
    </ligand>
</feature>
<evidence type="ECO:0000256" key="10">
    <source>
        <dbReference type="RuleBase" id="RU000508"/>
    </source>
</evidence>
<evidence type="ECO:0000256" key="4">
    <source>
        <dbReference type="ARBA" id="ARBA00022490"/>
    </source>
</evidence>
<evidence type="ECO:0000256" key="5">
    <source>
        <dbReference type="ARBA" id="ARBA00022723"/>
    </source>
</evidence>
<dbReference type="InterPro" id="IPR033391">
    <property type="entry name" value="FBPase_N"/>
</dbReference>
<feature type="binding site" evidence="9">
    <location>
        <position position="227"/>
    </location>
    <ligand>
        <name>substrate</name>
    </ligand>
</feature>
<evidence type="ECO:0000313" key="13">
    <source>
        <dbReference type="EMBL" id="GJE65727.1"/>
    </source>
</evidence>
<dbReference type="Pfam" id="PF00316">
    <property type="entry name" value="FBPase"/>
    <property type="match status" value="1"/>
</dbReference>
<evidence type="ECO:0000259" key="11">
    <source>
        <dbReference type="Pfam" id="PF00316"/>
    </source>
</evidence>
<proteinExistence type="inferred from homology"/>
<comment type="subcellular location">
    <subcellularLocation>
        <location evidence="9">Cytoplasm</location>
    </subcellularLocation>
</comment>
<feature type="binding site" evidence="9">
    <location>
        <position position="299"/>
    </location>
    <ligand>
        <name>Mg(2+)</name>
        <dbReference type="ChEBI" id="CHEBI:18420"/>
        <label>2</label>
    </ligand>
</feature>
<feature type="domain" description="Fructose-1-6-bisphosphatase class 1 C-terminal" evidence="12">
    <location>
        <begin position="219"/>
        <end position="350"/>
    </location>
</feature>
<dbReference type="InterPro" id="IPR020548">
    <property type="entry name" value="Fructose_bisphosphatase_AS"/>
</dbReference>
<dbReference type="InterPro" id="IPR028343">
    <property type="entry name" value="FBPtase"/>
</dbReference>
<dbReference type="InterPro" id="IPR044015">
    <property type="entry name" value="FBPase_C_dom"/>
</dbReference>
<comment type="catalytic activity">
    <reaction evidence="1 9">
        <text>beta-D-fructose 1,6-bisphosphate + H2O = beta-D-fructose 6-phosphate + phosphate</text>
        <dbReference type="Rhea" id="RHEA:11064"/>
        <dbReference type="ChEBI" id="CHEBI:15377"/>
        <dbReference type="ChEBI" id="CHEBI:32966"/>
        <dbReference type="ChEBI" id="CHEBI:43474"/>
        <dbReference type="ChEBI" id="CHEBI:57634"/>
        <dbReference type="EC" id="3.1.3.11"/>
    </reaction>
</comment>
<dbReference type="PANTHER" id="PTHR11556">
    <property type="entry name" value="FRUCTOSE-1,6-BISPHOSPHATASE-RELATED"/>
    <property type="match status" value="1"/>
</dbReference>
<feature type="domain" description="Fructose-1-6-bisphosphatase class I N-terminal" evidence="11">
    <location>
        <begin position="51"/>
        <end position="212"/>
    </location>
</feature>
<dbReference type="EC" id="3.1.3.11" evidence="9"/>
<dbReference type="PIRSF" id="PIRSF500210">
    <property type="entry name" value="FBPtase"/>
    <property type="match status" value="1"/>
</dbReference>
<organism evidence="13 14">
    <name type="scientific">Methylorubrum aminovorans</name>
    <dbReference type="NCBI Taxonomy" id="269069"/>
    <lineage>
        <taxon>Bacteria</taxon>
        <taxon>Pseudomonadati</taxon>
        <taxon>Pseudomonadota</taxon>
        <taxon>Alphaproteobacteria</taxon>
        <taxon>Hyphomicrobiales</taxon>
        <taxon>Methylobacteriaceae</taxon>
        <taxon>Methylorubrum</taxon>
    </lineage>
</organism>
<dbReference type="PANTHER" id="PTHR11556:SF35">
    <property type="entry name" value="SEDOHEPTULOSE-1,7-BISPHOSPHATASE, CHLOROPLASTIC"/>
    <property type="match status" value="1"/>
</dbReference>
<keyword evidence="5 9" id="KW-0479">Metal-binding</keyword>
<evidence type="ECO:0000256" key="2">
    <source>
        <dbReference type="ARBA" id="ARBA00005215"/>
    </source>
</evidence>
<comment type="cofactor">
    <cofactor evidence="9">
        <name>Mg(2+)</name>
        <dbReference type="ChEBI" id="CHEBI:18420"/>
    </cofactor>
    <text evidence="9">Binds 2 magnesium ions per subunit.</text>
</comment>
<dbReference type="Gene3D" id="3.30.540.10">
    <property type="entry name" value="Fructose-1,6-Bisphosphatase, subunit A, domain 1"/>
    <property type="match status" value="1"/>
</dbReference>
<evidence type="ECO:0000256" key="7">
    <source>
        <dbReference type="ARBA" id="ARBA00022842"/>
    </source>
</evidence>
<evidence type="ECO:0000256" key="8">
    <source>
        <dbReference type="ARBA" id="ARBA00023277"/>
    </source>
</evidence>
<evidence type="ECO:0000259" key="12">
    <source>
        <dbReference type="Pfam" id="PF18913"/>
    </source>
</evidence>
<feature type="binding site" evidence="9">
    <location>
        <position position="134"/>
    </location>
    <ligand>
        <name>Mg(2+)</name>
        <dbReference type="ChEBI" id="CHEBI:18420"/>
        <label>2</label>
    </ligand>
</feature>
<evidence type="ECO:0000256" key="9">
    <source>
        <dbReference type="HAMAP-Rule" id="MF_01855"/>
    </source>
</evidence>
<reference evidence="13" key="2">
    <citation type="submission" date="2021-08" db="EMBL/GenBank/DDBJ databases">
        <authorList>
            <person name="Tani A."/>
            <person name="Ola A."/>
            <person name="Ogura Y."/>
            <person name="Katsura K."/>
            <person name="Hayashi T."/>
        </authorList>
    </citation>
    <scope>NUCLEOTIDE SEQUENCE</scope>
    <source>
        <strain evidence="13">NBRC 15686</strain>
    </source>
</reference>
<feature type="binding site" evidence="9">
    <location>
        <begin position="137"/>
        <end position="140"/>
    </location>
    <ligand>
        <name>substrate</name>
    </ligand>
</feature>
<feature type="binding site" evidence="9">
    <location>
        <position position="137"/>
    </location>
    <ligand>
        <name>Mg(2+)</name>
        <dbReference type="ChEBI" id="CHEBI:18420"/>
        <label>2</label>
    </ligand>
</feature>
<keyword evidence="14" id="KW-1185">Reference proteome</keyword>
<comment type="pathway">
    <text evidence="2">Carbohydrate biosynthesis; Calvin cycle.</text>
</comment>
<dbReference type="NCBIfam" id="NF006780">
    <property type="entry name" value="PRK09293.1-4"/>
    <property type="match status" value="1"/>
</dbReference>
<comment type="similarity">
    <text evidence="3 9 10">Belongs to the FBPase class 1 family.</text>
</comment>
<keyword evidence="6 9" id="KW-0378">Hydrolase</keyword>
<dbReference type="PIRSF" id="PIRSF000904">
    <property type="entry name" value="FBPtase_SBPase"/>
    <property type="match status" value="1"/>
</dbReference>
<comment type="subunit">
    <text evidence="9">Homotetramer.</text>
</comment>
<dbReference type="Pfam" id="PF18913">
    <property type="entry name" value="FBPase_C"/>
    <property type="match status" value="1"/>
</dbReference>
<dbReference type="HAMAP" id="MF_01855">
    <property type="entry name" value="FBPase_class1"/>
    <property type="match status" value="1"/>
</dbReference>
<evidence type="ECO:0000256" key="6">
    <source>
        <dbReference type="ARBA" id="ARBA00022801"/>
    </source>
</evidence>
<evidence type="ECO:0000256" key="3">
    <source>
        <dbReference type="ARBA" id="ARBA00010941"/>
    </source>
</evidence>
<dbReference type="Proteomes" id="UP001055039">
    <property type="component" value="Unassembled WGS sequence"/>
</dbReference>
<dbReference type="PRINTS" id="PR00115">
    <property type="entry name" value="F16BPHPHTASE"/>
</dbReference>
<sequence length="371" mass="39543">MAGKNAAQDLRCPAAVTGASLKTMTKPYGSSLDDHLDAEVARDASLADTAATIRALAAAAIDVSETVGRGSLAGDLAAQGEHNSDGDVQKALDVIAHKRFMQALEEAPVAQVASEEAEDVVELKPDAPLAVAIDPLDGSSNIGVGMVVGTIFGIRPVTRGEDPNASFLTPGTTQTAAGFVVYGPATTFVVTLGNGTRIFTLDRTDKVFRLTHDAMKIVPTANEYAINASNVRHWDGPVKSFIEDCLRGSEGPRDRDFNMRWTAALVADAQRVLIRGGVFLYPGDNRKGYAQGRLRLLYETAPIAFLIEQAGGAATDGQHRIMERVASKIHERSPLVFGSTEEVECVAKYYDGRQPSAGRSPLFGQRGLMRS</sequence>
<comment type="caution">
    <text evidence="13">The sequence shown here is derived from an EMBL/GenBank/DDBJ whole genome shotgun (WGS) entry which is preliminary data.</text>
</comment>
<feature type="binding site" evidence="9">
    <location>
        <position position="134"/>
    </location>
    <ligand>
        <name>Mg(2+)</name>
        <dbReference type="ChEBI" id="CHEBI:18420"/>
        <label>1</label>
    </ligand>
</feature>
<dbReference type="CDD" id="cd00354">
    <property type="entry name" value="FBPase"/>
    <property type="match status" value="1"/>
</dbReference>